<protein>
    <submittedName>
        <fullName evidence="1">12115_t:CDS:1</fullName>
    </submittedName>
</protein>
<proteinExistence type="predicted"/>
<accession>A0ACA9N9E7</accession>
<feature type="non-terminal residue" evidence="1">
    <location>
        <position position="653"/>
    </location>
</feature>
<reference evidence="1" key="1">
    <citation type="submission" date="2021-06" db="EMBL/GenBank/DDBJ databases">
        <authorList>
            <person name="Kallberg Y."/>
            <person name="Tangrot J."/>
            <person name="Rosling A."/>
        </authorList>
    </citation>
    <scope>NUCLEOTIDE SEQUENCE</scope>
    <source>
        <strain evidence="1">CL356</strain>
    </source>
</reference>
<organism evidence="1 2">
    <name type="scientific">Acaulospora colombiana</name>
    <dbReference type="NCBI Taxonomy" id="27376"/>
    <lineage>
        <taxon>Eukaryota</taxon>
        <taxon>Fungi</taxon>
        <taxon>Fungi incertae sedis</taxon>
        <taxon>Mucoromycota</taxon>
        <taxon>Glomeromycotina</taxon>
        <taxon>Glomeromycetes</taxon>
        <taxon>Diversisporales</taxon>
        <taxon>Acaulosporaceae</taxon>
        <taxon>Acaulospora</taxon>
    </lineage>
</organism>
<sequence length="653" mass="72255">MAEIDVLNVDISLDPLSALPFSSLVRMVLIEEILMGIKLSRVLALRPNKAKSTFLSLENFNLTLSHHQPSIAYATGTSKTMPPRLSKRQQREQEEIAALAARQVESTSLETPASKRPATIDDAEESSTEEAPSKVAPSKPAGFSLNKKKKKKPSAAATPSGTTVASTADATSTPITGQKVGGNTPKKGDKTTGSGKGKGKGKPVDDLDQALAELSSKYSDITIPDPSMSQPSAPALVSALQSLRSSLSVQSKHLDPDAEMRRFFGSKVINAAENSSSASTPPGYQQPRGPVSRSTLCKPQKTWPPGGSRDGLSMRPLTSEEMKLTTGGNTKDNQANNWMLMPGDKWFTLEHSPAYRWDQLRFIQAVGMLDPNNLFSLMRESYWHADTLLQIAEVYRAQDDFTSRALFAYEKSFTGAFNLTSGASRLDFRKIETRYLEKRGTMRTAFEFARLMWALDPWTDPEGALMHLDFLAIKTEQYDWFLEVEELWEEIRKERPFLLPLMERPGWRWSKALILRGLGPKKGGGEAKATEELKRAIIEFPEVLITLAPLVGLTVPIRETRHTQPSAFWRKSMHTALSLYGRFLRTLHGSAQPWSRLHLRLSVARHATVSDLKPLGPFIGSLTAAVGTQEPYDIFPPQGEGVTTYDEQYFSTA</sequence>
<gene>
    <name evidence="1" type="ORF">ACOLOM_LOCUS8008</name>
</gene>
<keyword evidence="2" id="KW-1185">Reference proteome</keyword>
<dbReference type="Proteomes" id="UP000789525">
    <property type="component" value="Unassembled WGS sequence"/>
</dbReference>
<comment type="caution">
    <text evidence="1">The sequence shown here is derived from an EMBL/GenBank/DDBJ whole genome shotgun (WGS) entry which is preliminary data.</text>
</comment>
<name>A0ACA9N9E7_9GLOM</name>
<evidence type="ECO:0000313" key="1">
    <source>
        <dbReference type="EMBL" id="CAG8643256.1"/>
    </source>
</evidence>
<evidence type="ECO:0000313" key="2">
    <source>
        <dbReference type="Proteomes" id="UP000789525"/>
    </source>
</evidence>
<dbReference type="EMBL" id="CAJVPT010019745">
    <property type="protein sequence ID" value="CAG8643256.1"/>
    <property type="molecule type" value="Genomic_DNA"/>
</dbReference>